<dbReference type="Gene3D" id="1.10.1040.10">
    <property type="entry name" value="N-(1-d-carboxylethyl)-l-norvaline Dehydrogenase, domain 2"/>
    <property type="match status" value="1"/>
</dbReference>
<reference evidence="4 5" key="1">
    <citation type="submission" date="2019-03" db="EMBL/GenBank/DDBJ databases">
        <title>Genomic Encyclopedia of Type Strains, Phase IV (KMG-IV): sequencing the most valuable type-strain genomes for metagenomic binning, comparative biology and taxonomic classification.</title>
        <authorList>
            <person name="Goeker M."/>
        </authorList>
    </citation>
    <scope>NUCLEOTIDE SEQUENCE [LARGE SCALE GENOMIC DNA]</scope>
    <source>
        <strain evidence="4 5">DSM 9035</strain>
    </source>
</reference>
<evidence type="ECO:0000313" key="4">
    <source>
        <dbReference type="EMBL" id="TCT02204.1"/>
    </source>
</evidence>
<dbReference type="PANTHER" id="PTHR43060:SF15">
    <property type="entry name" value="3-HYDROXYISOBUTYRATE DEHYDROGENASE-LIKE 1, MITOCHONDRIAL-RELATED"/>
    <property type="match status" value="1"/>
</dbReference>
<organism evidence="4 5">
    <name type="scientific">Aquabacter spiritensis</name>
    <dbReference type="NCBI Taxonomy" id="933073"/>
    <lineage>
        <taxon>Bacteria</taxon>
        <taxon>Pseudomonadati</taxon>
        <taxon>Pseudomonadota</taxon>
        <taxon>Alphaproteobacteria</taxon>
        <taxon>Hyphomicrobiales</taxon>
        <taxon>Xanthobacteraceae</taxon>
        <taxon>Aquabacter</taxon>
    </lineage>
</organism>
<dbReference type="PANTHER" id="PTHR43060">
    <property type="entry name" value="3-HYDROXYISOBUTYRATE DEHYDROGENASE-LIKE 1, MITOCHONDRIAL-RELATED"/>
    <property type="match status" value="1"/>
</dbReference>
<dbReference type="GO" id="GO:0050661">
    <property type="term" value="F:NADP binding"/>
    <property type="evidence" value="ECO:0007669"/>
    <property type="project" value="InterPro"/>
</dbReference>
<dbReference type="InterPro" id="IPR027843">
    <property type="entry name" value="DUF4440"/>
</dbReference>
<evidence type="ECO:0000259" key="1">
    <source>
        <dbReference type="Pfam" id="PF03446"/>
    </source>
</evidence>
<dbReference type="Proteomes" id="UP000294664">
    <property type="component" value="Unassembled WGS sequence"/>
</dbReference>
<dbReference type="InterPro" id="IPR036291">
    <property type="entry name" value="NAD(P)-bd_dom_sf"/>
</dbReference>
<proteinExistence type="predicted"/>
<dbReference type="InterPro" id="IPR032710">
    <property type="entry name" value="NTF2-like_dom_sf"/>
</dbReference>
<dbReference type="GO" id="GO:0051287">
    <property type="term" value="F:NAD binding"/>
    <property type="evidence" value="ECO:0007669"/>
    <property type="project" value="InterPro"/>
</dbReference>
<name>A0A4R3LP65_9HYPH</name>
<evidence type="ECO:0000313" key="5">
    <source>
        <dbReference type="Proteomes" id="UP000294664"/>
    </source>
</evidence>
<dbReference type="Pfam" id="PF03446">
    <property type="entry name" value="NAD_binding_2"/>
    <property type="match status" value="1"/>
</dbReference>
<dbReference type="EMBL" id="SMAI01000014">
    <property type="protein sequence ID" value="TCT02204.1"/>
    <property type="molecule type" value="Genomic_DNA"/>
</dbReference>
<dbReference type="Pfam" id="PF14534">
    <property type="entry name" value="DUF4440"/>
    <property type="match status" value="1"/>
</dbReference>
<gene>
    <name evidence="4" type="ORF">EDC64_11464</name>
</gene>
<feature type="domain" description="DUF4440" evidence="2">
    <location>
        <begin position="288"/>
        <end position="394"/>
    </location>
</feature>
<dbReference type="Gene3D" id="3.10.450.50">
    <property type="match status" value="1"/>
</dbReference>
<dbReference type="RefSeq" id="WP_132034305.1">
    <property type="nucleotide sequence ID" value="NZ_SMAI01000014.1"/>
</dbReference>
<dbReference type="InterPro" id="IPR006115">
    <property type="entry name" value="6PGDH_NADP-bd"/>
</dbReference>
<comment type="caution">
    <text evidence="4">The sequence shown here is derived from an EMBL/GenBank/DDBJ whole genome shotgun (WGS) entry which is preliminary data.</text>
</comment>
<sequence>MRPRVGWIGLGHMGSVMAPRLAAAGWPVMNYDIDPARAAGCGLPAAASLADLAAGVEVLISTISDDAAFLAMLAEMSPALRPGMTLIEMSTLSPGASARGADVLEKAGVAYLRAPVSGSTGLAADGALSLFISGARDVFEAQRPILDVLGSRVTWLGPAEEARAAKLIVNSLVAAINGALAEALHLAEGAGLDRTAAIELIAGSAAASPYIASKVEKLKTQDWTPAATVHLISKDLDMVLELAAAQGLAMPLAALNRSRLAEAEAAGWGGRDMSALAALPAQEPVVTIAALEDERYAAMLASDTAKLDRLLDPALRYIHSSGGTDSKESYLAGFASGHFRYRHIARSEQSIQVSGDAALVLNRLSIDILVNGTPKQIESRALAVWSRASGRWRLICVQSAPRG</sequence>
<keyword evidence="5" id="KW-1185">Reference proteome</keyword>
<accession>A0A4R3LP65</accession>
<protein>
    <submittedName>
        <fullName evidence="4">3-hydroxyisobutyrate dehydrogenase-like beta-hydroxyacid dehydrogenase</fullName>
    </submittedName>
</protein>
<feature type="domain" description="3-hydroxyisobutyrate dehydrogenase-like NAD-binding" evidence="3">
    <location>
        <begin position="162"/>
        <end position="278"/>
    </location>
</feature>
<dbReference type="AlphaFoldDB" id="A0A4R3LP65"/>
<dbReference type="InterPro" id="IPR029154">
    <property type="entry name" value="HIBADH-like_NADP-bd"/>
</dbReference>
<evidence type="ECO:0000259" key="3">
    <source>
        <dbReference type="Pfam" id="PF14833"/>
    </source>
</evidence>
<dbReference type="SUPFAM" id="SSF51735">
    <property type="entry name" value="NAD(P)-binding Rossmann-fold domains"/>
    <property type="match status" value="1"/>
</dbReference>
<dbReference type="SUPFAM" id="SSF48179">
    <property type="entry name" value="6-phosphogluconate dehydrogenase C-terminal domain-like"/>
    <property type="match status" value="1"/>
</dbReference>
<dbReference type="InterPro" id="IPR008927">
    <property type="entry name" value="6-PGluconate_DH-like_C_sf"/>
</dbReference>
<dbReference type="Pfam" id="PF14833">
    <property type="entry name" value="NAD_binding_11"/>
    <property type="match status" value="1"/>
</dbReference>
<dbReference type="SUPFAM" id="SSF54427">
    <property type="entry name" value="NTF2-like"/>
    <property type="match status" value="1"/>
</dbReference>
<dbReference type="InterPro" id="IPR013328">
    <property type="entry name" value="6PGD_dom2"/>
</dbReference>
<feature type="domain" description="6-phosphogluconate dehydrogenase NADP-binding" evidence="1">
    <location>
        <begin position="4"/>
        <end position="157"/>
    </location>
</feature>
<dbReference type="Gene3D" id="3.40.50.720">
    <property type="entry name" value="NAD(P)-binding Rossmann-like Domain"/>
    <property type="match status" value="1"/>
</dbReference>
<dbReference type="OrthoDB" id="9812907at2"/>
<evidence type="ECO:0000259" key="2">
    <source>
        <dbReference type="Pfam" id="PF14534"/>
    </source>
</evidence>